<feature type="transmembrane region" description="Helical" evidence="8">
    <location>
        <begin position="302"/>
        <end position="326"/>
    </location>
</feature>
<evidence type="ECO:0000256" key="5">
    <source>
        <dbReference type="ARBA" id="ARBA00022989"/>
    </source>
</evidence>
<feature type="transmembrane region" description="Helical" evidence="8">
    <location>
        <begin position="439"/>
        <end position="464"/>
    </location>
</feature>
<dbReference type="Pfam" id="PF26314">
    <property type="entry name" value="MptA_B_family"/>
    <property type="match status" value="1"/>
</dbReference>
<feature type="transmembrane region" description="Helical" evidence="8">
    <location>
        <begin position="476"/>
        <end position="498"/>
    </location>
</feature>
<keyword evidence="6 8" id="KW-0472">Membrane</keyword>
<comment type="subcellular location">
    <subcellularLocation>
        <location evidence="1">Membrane</location>
        <topology evidence="1">Multi-pass membrane protein</topology>
    </subcellularLocation>
</comment>
<dbReference type="InterPro" id="IPR049829">
    <property type="entry name" value="MptA/B-like"/>
</dbReference>
<feature type="transmembrane region" description="Helical" evidence="8">
    <location>
        <begin position="104"/>
        <end position="123"/>
    </location>
</feature>
<evidence type="ECO:0000256" key="2">
    <source>
        <dbReference type="ARBA" id="ARBA00022676"/>
    </source>
</evidence>
<reference evidence="9" key="1">
    <citation type="submission" date="2020-05" db="EMBL/GenBank/DDBJ databases">
        <authorList>
            <person name="Chiriac C."/>
            <person name="Salcher M."/>
            <person name="Ghai R."/>
            <person name="Kavagutti S V."/>
        </authorList>
    </citation>
    <scope>NUCLEOTIDE SEQUENCE</scope>
</reference>
<evidence type="ECO:0000256" key="8">
    <source>
        <dbReference type="SAM" id="Phobius"/>
    </source>
</evidence>
<keyword evidence="4 8" id="KW-0812">Transmembrane</keyword>
<feature type="transmembrane region" description="Helical" evidence="8">
    <location>
        <begin position="233"/>
        <end position="265"/>
    </location>
</feature>
<keyword evidence="3" id="KW-0808">Transferase</keyword>
<dbReference type="EMBL" id="CAESAL010000050">
    <property type="protein sequence ID" value="CAB4344116.1"/>
    <property type="molecule type" value="Genomic_DNA"/>
</dbReference>
<evidence type="ECO:0000256" key="4">
    <source>
        <dbReference type="ARBA" id="ARBA00022692"/>
    </source>
</evidence>
<name>A0A6J5ZS04_9ZZZZ</name>
<feature type="compositionally biased region" description="Basic and acidic residues" evidence="7">
    <location>
        <begin position="35"/>
        <end position="45"/>
    </location>
</feature>
<feature type="transmembrane region" description="Helical" evidence="8">
    <location>
        <begin position="338"/>
        <end position="362"/>
    </location>
</feature>
<evidence type="ECO:0000256" key="6">
    <source>
        <dbReference type="ARBA" id="ARBA00023136"/>
    </source>
</evidence>
<dbReference type="GO" id="GO:0016020">
    <property type="term" value="C:membrane"/>
    <property type="evidence" value="ECO:0007669"/>
    <property type="project" value="UniProtKB-SubCell"/>
</dbReference>
<gene>
    <name evidence="9" type="ORF">UFOPK3331_01321</name>
</gene>
<feature type="transmembrane region" description="Helical" evidence="8">
    <location>
        <begin position="135"/>
        <end position="152"/>
    </location>
</feature>
<feature type="region of interest" description="Disordered" evidence="7">
    <location>
        <begin position="29"/>
        <end position="50"/>
    </location>
</feature>
<accession>A0A6J5ZS04</accession>
<dbReference type="AlphaFoldDB" id="A0A6J5ZS04"/>
<feature type="transmembrane region" description="Helical" evidence="8">
    <location>
        <begin position="60"/>
        <end position="84"/>
    </location>
</feature>
<keyword evidence="2" id="KW-0328">Glycosyltransferase</keyword>
<evidence type="ECO:0000313" key="9">
    <source>
        <dbReference type="EMBL" id="CAB4344116.1"/>
    </source>
</evidence>
<evidence type="ECO:0000256" key="1">
    <source>
        <dbReference type="ARBA" id="ARBA00004141"/>
    </source>
</evidence>
<evidence type="ECO:0000256" key="7">
    <source>
        <dbReference type="SAM" id="MobiDB-lite"/>
    </source>
</evidence>
<keyword evidence="5 8" id="KW-1133">Transmembrane helix</keyword>
<dbReference type="GO" id="GO:0016757">
    <property type="term" value="F:glycosyltransferase activity"/>
    <property type="evidence" value="ECO:0007669"/>
    <property type="project" value="UniProtKB-KW"/>
</dbReference>
<proteinExistence type="predicted"/>
<feature type="transmembrane region" description="Helical" evidence="8">
    <location>
        <begin position="504"/>
        <end position="521"/>
    </location>
</feature>
<organism evidence="9">
    <name type="scientific">freshwater metagenome</name>
    <dbReference type="NCBI Taxonomy" id="449393"/>
    <lineage>
        <taxon>unclassified sequences</taxon>
        <taxon>metagenomes</taxon>
        <taxon>ecological metagenomes</taxon>
    </lineage>
</organism>
<protein>
    <submittedName>
        <fullName evidence="9">Unannotated protein</fullName>
    </submittedName>
</protein>
<sequence>MPSTLERVRTAVTTSPELRRLAERGRTILQGPSDDQLRQERDESHWQPATTSASSQWWQVFLSALSGLIGATVIAASAPQWRLAVPTWRLTFPGIAHPGTSTQSTFWFFIGLVALASGWLGLVHCAGRITDPRRGVIVIGAVIALWAIPVSLGPPLLSNDVYSYVAQGEMASRGIDPSSVGPVELGRNDFTSGADPVWRSAPAPYGPVAVIAARSAVELAGHDQVAAINFYRMIVWIGVVMAAIGIGMIAVGNGLSAAVAIAIGIGNPIMIVHVLGGVHNDALMFGFLALGLAAAQRDRKKLAVALITAATAVKLPAAAGLLYLGWCWRGAVATWKERVFSTVAVFTAAVLMIVVGCVAVGLGPGWITALKSTGKVNDTYSPTTKIGFSIAEVLNSIGLHVDGQLLASGVRALGLLATAAIAFVMLMRSPRSGVIKATGVMLVAYILLGPVIWPWYLVTGFALLAACGLGRYRPSYLVVCVAASFFVWPTSVVSMGSFGNNYQHLRGLGVVLAVIALAWGAQRFAGRWERRYHGMSESERESAVSTSQSGEETRAR</sequence>
<feature type="transmembrane region" description="Helical" evidence="8">
    <location>
        <begin position="405"/>
        <end position="427"/>
    </location>
</feature>
<dbReference type="NCBIfam" id="NF038066">
    <property type="entry name" value="MptB"/>
    <property type="match status" value="1"/>
</dbReference>
<evidence type="ECO:0000256" key="3">
    <source>
        <dbReference type="ARBA" id="ARBA00022679"/>
    </source>
</evidence>